<name>A0A2N3Y039_SACSN</name>
<dbReference type="AlphaFoldDB" id="A0A2N3Y039"/>
<accession>A0A2N3Y039</accession>
<feature type="region of interest" description="Disordered" evidence="1">
    <location>
        <begin position="171"/>
        <end position="190"/>
    </location>
</feature>
<reference evidence="2" key="1">
    <citation type="submission" date="2017-12" db="EMBL/GenBank/DDBJ databases">
        <title>Sequencing the genomes of 1000 Actinobacteria strains.</title>
        <authorList>
            <person name="Klenk H.-P."/>
        </authorList>
    </citation>
    <scope>NUCLEOTIDE SEQUENCE [LARGE SCALE GENOMIC DNA]</scope>
    <source>
        <strain evidence="2">DSM 44228</strain>
    </source>
</reference>
<dbReference type="EMBL" id="PJNB01000001">
    <property type="protein sequence ID" value="PKW16286.1"/>
    <property type="molecule type" value="Genomic_DNA"/>
</dbReference>
<protein>
    <submittedName>
        <fullName evidence="2">Uncharacterized protein</fullName>
    </submittedName>
</protein>
<gene>
    <name evidence="2" type="ORF">A8926_4103</name>
</gene>
<organism evidence="2 3">
    <name type="scientific">Saccharopolyspora spinosa</name>
    <dbReference type="NCBI Taxonomy" id="60894"/>
    <lineage>
        <taxon>Bacteria</taxon>
        <taxon>Bacillati</taxon>
        <taxon>Actinomycetota</taxon>
        <taxon>Actinomycetes</taxon>
        <taxon>Pseudonocardiales</taxon>
        <taxon>Pseudonocardiaceae</taxon>
        <taxon>Saccharopolyspora</taxon>
    </lineage>
</organism>
<dbReference type="Proteomes" id="UP000233786">
    <property type="component" value="Unassembled WGS sequence"/>
</dbReference>
<sequence>MPGHSNVIEKLSLNVFELLSGPGSPFWRKGHRKEPLQLPQRLGTRKIRPVSPGLRRKCGSIAAELPPAGLNCRLAVERCEGGAVANVGESATTVSSRALLIAARVGGVRCASVRCNTTSRRVSAPAGQRPKPARWLVADRAGQLTAQDRVLVPLHEQSRVLGSLATQQYQRDEQQPAGHLLQPGHDHAGMIPASELHRCHAPARTHRSAGSSKL</sequence>
<keyword evidence="3" id="KW-1185">Reference proteome</keyword>
<evidence type="ECO:0000313" key="2">
    <source>
        <dbReference type="EMBL" id="PKW16286.1"/>
    </source>
</evidence>
<proteinExistence type="predicted"/>
<comment type="caution">
    <text evidence="2">The sequence shown here is derived from an EMBL/GenBank/DDBJ whole genome shotgun (WGS) entry which is preliminary data.</text>
</comment>
<evidence type="ECO:0000313" key="3">
    <source>
        <dbReference type="Proteomes" id="UP000233786"/>
    </source>
</evidence>
<evidence type="ECO:0000256" key="1">
    <source>
        <dbReference type="SAM" id="MobiDB-lite"/>
    </source>
</evidence>